<evidence type="ECO:0000313" key="1">
    <source>
        <dbReference type="EMBL" id="SVD69540.1"/>
    </source>
</evidence>
<protein>
    <submittedName>
        <fullName evidence="1">Uncharacterized protein</fullName>
    </submittedName>
</protein>
<sequence length="24" mass="2869">MEHYIIDHMLLEDKLKEILVTVVS</sequence>
<organism evidence="1">
    <name type="scientific">marine metagenome</name>
    <dbReference type="NCBI Taxonomy" id="408172"/>
    <lineage>
        <taxon>unclassified sequences</taxon>
        <taxon>metagenomes</taxon>
        <taxon>ecological metagenomes</taxon>
    </lineage>
</organism>
<accession>A0A382XFD9</accession>
<name>A0A382XFD9_9ZZZZ</name>
<reference evidence="1" key="1">
    <citation type="submission" date="2018-05" db="EMBL/GenBank/DDBJ databases">
        <authorList>
            <person name="Lanie J.A."/>
            <person name="Ng W.-L."/>
            <person name="Kazmierczak K.M."/>
            <person name="Andrzejewski T.M."/>
            <person name="Davidsen T.M."/>
            <person name="Wayne K.J."/>
            <person name="Tettelin H."/>
            <person name="Glass J.I."/>
            <person name="Rusch D."/>
            <person name="Podicherti R."/>
            <person name="Tsui H.-C.T."/>
            <person name="Winkler M.E."/>
        </authorList>
    </citation>
    <scope>NUCLEOTIDE SEQUENCE</scope>
</reference>
<proteinExistence type="predicted"/>
<dbReference type="EMBL" id="UINC01167182">
    <property type="protein sequence ID" value="SVD69540.1"/>
    <property type="molecule type" value="Genomic_DNA"/>
</dbReference>
<dbReference type="AlphaFoldDB" id="A0A382XFD9"/>
<gene>
    <name evidence="1" type="ORF">METZ01_LOCUS422394</name>
</gene>